<dbReference type="PANTHER" id="PTHR36111">
    <property type="entry name" value="INNER MEMBRANE PROTEIN-RELATED"/>
    <property type="match status" value="1"/>
</dbReference>
<protein>
    <submittedName>
        <fullName evidence="2">DUF554 domain-containing protein</fullName>
    </submittedName>
</protein>
<comment type="caution">
    <text evidence="2">The sequence shown here is derived from an EMBL/GenBank/DDBJ whole genome shotgun (WGS) entry which is preliminary data.</text>
</comment>
<feature type="transmembrane region" description="Helical" evidence="1">
    <location>
        <begin position="6"/>
        <end position="22"/>
    </location>
</feature>
<dbReference type="Proteomes" id="UP000235670">
    <property type="component" value="Unassembled WGS sequence"/>
</dbReference>
<sequence length="240" mass="25222">MGIGTLINAVGVLLGGALGILVGHKISNNIQQAIMKVAGVSVAFLGIIGACEHALKINDGKIVSSGAMVLVVSMTLGTLIGEVLNIEKLFEDLGIYLKRVTKSSGDNRFVDSFILASLTICIGAMSILGAIQDALFHDYSILTAKAVLDFVTILIFTAANGRGSIFSVVPLIIFQGGMTILAKFIEPIMTQGALTNLSMVGSVLIFCVGANLIWNLKLKVANMLPAIVIAVIFAFIPIFN</sequence>
<evidence type="ECO:0000313" key="3">
    <source>
        <dbReference type="Proteomes" id="UP000235670"/>
    </source>
</evidence>
<dbReference type="RefSeq" id="WP_102190153.1">
    <property type="nucleotide sequence ID" value="NZ_CAKARP010000062.1"/>
</dbReference>
<feature type="transmembrane region" description="Helical" evidence="1">
    <location>
        <begin position="108"/>
        <end position="131"/>
    </location>
</feature>
<proteinExistence type="predicted"/>
<feature type="transmembrane region" description="Helical" evidence="1">
    <location>
        <begin position="151"/>
        <end position="174"/>
    </location>
</feature>
<feature type="transmembrane region" description="Helical" evidence="1">
    <location>
        <begin position="67"/>
        <end position="87"/>
    </location>
</feature>
<name>A0A2N6SD48_9BACL</name>
<feature type="transmembrane region" description="Helical" evidence="1">
    <location>
        <begin position="194"/>
        <end position="214"/>
    </location>
</feature>
<accession>A0A2N6SD48</accession>
<dbReference type="Pfam" id="PF04474">
    <property type="entry name" value="DUF554"/>
    <property type="match status" value="1"/>
</dbReference>
<gene>
    <name evidence="2" type="ORF">CJ218_07545</name>
</gene>
<feature type="transmembrane region" description="Helical" evidence="1">
    <location>
        <begin position="220"/>
        <end position="239"/>
    </location>
</feature>
<dbReference type="OrthoDB" id="9797976at2"/>
<dbReference type="AlphaFoldDB" id="A0A2N6SD48"/>
<dbReference type="EMBL" id="PNGT01000009">
    <property type="protein sequence ID" value="PMC51846.1"/>
    <property type="molecule type" value="Genomic_DNA"/>
</dbReference>
<keyword evidence="1" id="KW-0472">Membrane</keyword>
<dbReference type="InterPro" id="IPR007563">
    <property type="entry name" value="DUF554"/>
</dbReference>
<keyword evidence="1" id="KW-1133">Transmembrane helix</keyword>
<reference evidence="2 3" key="1">
    <citation type="submission" date="2017-09" db="EMBL/GenBank/DDBJ databases">
        <title>Bacterial strain isolated from the female urinary microbiota.</title>
        <authorList>
            <person name="Thomas-White K."/>
            <person name="Kumar N."/>
            <person name="Forster S."/>
            <person name="Putonti C."/>
            <person name="Lawley T."/>
            <person name="Wolfe A.J."/>
        </authorList>
    </citation>
    <scope>NUCLEOTIDE SEQUENCE [LARGE SCALE GENOMIC DNA]</scope>
    <source>
        <strain evidence="2 3">UMB0186</strain>
    </source>
</reference>
<feature type="transmembrane region" description="Helical" evidence="1">
    <location>
        <begin position="34"/>
        <end position="55"/>
    </location>
</feature>
<dbReference type="STRING" id="84135.GCA_001052115_01356"/>
<evidence type="ECO:0000313" key="2">
    <source>
        <dbReference type="EMBL" id="PMC51846.1"/>
    </source>
</evidence>
<dbReference type="PANTHER" id="PTHR36111:SF2">
    <property type="entry name" value="INNER MEMBRANE PROTEIN"/>
    <property type="match status" value="1"/>
</dbReference>
<organism evidence="2 3">
    <name type="scientific">Gemella sanguinis</name>
    <dbReference type="NCBI Taxonomy" id="84135"/>
    <lineage>
        <taxon>Bacteria</taxon>
        <taxon>Bacillati</taxon>
        <taxon>Bacillota</taxon>
        <taxon>Bacilli</taxon>
        <taxon>Bacillales</taxon>
        <taxon>Gemellaceae</taxon>
        <taxon>Gemella</taxon>
    </lineage>
</organism>
<keyword evidence="1" id="KW-0812">Transmembrane</keyword>
<evidence type="ECO:0000256" key="1">
    <source>
        <dbReference type="SAM" id="Phobius"/>
    </source>
</evidence>